<keyword evidence="2" id="KW-1185">Reference proteome</keyword>
<name>A0ABP8NQR7_9BACT</name>
<evidence type="ECO:0000313" key="1">
    <source>
        <dbReference type="EMBL" id="GAA4469503.1"/>
    </source>
</evidence>
<gene>
    <name evidence="1" type="ORF">GCM10023156_61620</name>
</gene>
<reference evidence="2" key="1">
    <citation type="journal article" date="2019" name="Int. J. Syst. Evol. Microbiol.">
        <title>The Global Catalogue of Microorganisms (GCM) 10K type strain sequencing project: providing services to taxonomists for standard genome sequencing and annotation.</title>
        <authorList>
            <consortium name="The Broad Institute Genomics Platform"/>
            <consortium name="The Broad Institute Genome Sequencing Center for Infectious Disease"/>
            <person name="Wu L."/>
            <person name="Ma J."/>
        </authorList>
    </citation>
    <scope>NUCLEOTIDE SEQUENCE [LARGE SCALE GENOMIC DNA]</scope>
    <source>
        <strain evidence="2">JCM 17759</strain>
    </source>
</reference>
<dbReference type="RefSeq" id="WP_345327480.1">
    <property type="nucleotide sequence ID" value="NZ_BAABGA010000107.1"/>
</dbReference>
<protein>
    <recommendedName>
        <fullName evidence="3">GAF domain-containing protein</fullName>
    </recommendedName>
</protein>
<comment type="caution">
    <text evidence="1">The sequence shown here is derived from an EMBL/GenBank/DDBJ whole genome shotgun (WGS) entry which is preliminary data.</text>
</comment>
<dbReference type="EMBL" id="BAABGA010000107">
    <property type="protein sequence ID" value="GAA4469503.1"/>
    <property type="molecule type" value="Genomic_DNA"/>
</dbReference>
<organism evidence="1 2">
    <name type="scientific">Novipirellula rosea</name>
    <dbReference type="NCBI Taxonomy" id="1031540"/>
    <lineage>
        <taxon>Bacteria</taxon>
        <taxon>Pseudomonadati</taxon>
        <taxon>Planctomycetota</taxon>
        <taxon>Planctomycetia</taxon>
        <taxon>Pirellulales</taxon>
        <taxon>Pirellulaceae</taxon>
        <taxon>Novipirellula</taxon>
    </lineage>
</organism>
<evidence type="ECO:0000313" key="2">
    <source>
        <dbReference type="Proteomes" id="UP001500840"/>
    </source>
</evidence>
<accession>A0ABP8NQR7</accession>
<dbReference type="Proteomes" id="UP001500840">
    <property type="component" value="Unassembled WGS sequence"/>
</dbReference>
<proteinExistence type="predicted"/>
<evidence type="ECO:0008006" key="3">
    <source>
        <dbReference type="Google" id="ProtNLM"/>
    </source>
</evidence>
<sequence length="314" mass="36240">MIDQEHSRTKYFRSFAGYKHPVVPQDEVSLRDAKRLATYYEAVFNTAGRLVKFIKHLRQTDTTGEYWIKAFSEVYVYWDNGSVKRRTFQVDGHTDQVWEFDKKRTRWTDYIDGFCHRWFGSVKKDAEPSLAEKSLLFHEQVTELEQTLLAACNTSKRDAHWARQTTTELVQSFREVILQMDPYEAPLICAAGLGMEEVQFFQGFDDPPPNLFGILLEQLGDFKKLIVFPRIDFDDQAKAWAQQSELGAVLATPVMGSDGNNLIEVFTVFLLLQSEPNSEQVAVMNSLVRRFAILMQLIVNQAGIAELYESRRDL</sequence>